<sequence>MLCSGGRATSWRHARGPLWTLVGLGILMAPPVLRADTLIMVNGDRLSGRLLQQGGDYLVLETAYAGILEIDLDQVREIQRDHSLDLRPTHGRALAVSESAGQEPVGQLQSAPPTTQPLDAEVVHEVAAGGLLEGALAGDLRLFTGALNVALVSDRGNSHTNELYLDYHFETTRGRGNLSSRGQFEYETSRRQTLTDQWLIFNKYTYDLRDPWYASAWLQLNMDRFADLRLRTVIGPAMGYRLFAQDDLNLSVELGTVYIDERYNDNPRQEHWGLGLSLEYDQLVWQERLQLYHRQRTFVSWGGTGQDLIYTWTGVRVPLMGGFVGSLEFQIEYDSRPVDDVLTTDTTLLLKLGYQW</sequence>
<accession>A0A9X0WJ77</accession>
<evidence type="ECO:0008006" key="3">
    <source>
        <dbReference type="Google" id="ProtNLM"/>
    </source>
</evidence>
<gene>
    <name evidence="1" type="ORF">CKO25_12720</name>
</gene>
<dbReference type="InterPro" id="IPR007433">
    <property type="entry name" value="DUF481"/>
</dbReference>
<dbReference type="AlphaFoldDB" id="A0A9X0WJ77"/>
<dbReference type="Pfam" id="PF04338">
    <property type="entry name" value="DUF481"/>
    <property type="match status" value="1"/>
</dbReference>
<organism evidence="1 2">
    <name type="scientific">Thiocapsa imhoffii</name>
    <dbReference type="NCBI Taxonomy" id="382777"/>
    <lineage>
        <taxon>Bacteria</taxon>
        <taxon>Pseudomonadati</taxon>
        <taxon>Pseudomonadota</taxon>
        <taxon>Gammaproteobacteria</taxon>
        <taxon>Chromatiales</taxon>
        <taxon>Chromatiaceae</taxon>
        <taxon>Thiocapsa</taxon>
    </lineage>
</organism>
<comment type="caution">
    <text evidence="1">The sequence shown here is derived from an EMBL/GenBank/DDBJ whole genome shotgun (WGS) entry which is preliminary data.</text>
</comment>
<dbReference type="Proteomes" id="UP001138802">
    <property type="component" value="Unassembled WGS sequence"/>
</dbReference>
<reference evidence="1 2" key="1">
    <citation type="journal article" date="2020" name="Microorganisms">
        <title>Osmotic Adaptation and Compatible Solute Biosynthesis of Phototrophic Bacteria as Revealed from Genome Analyses.</title>
        <authorList>
            <person name="Imhoff J.F."/>
            <person name="Rahn T."/>
            <person name="Kunzel S."/>
            <person name="Keller A."/>
            <person name="Neulinger S.C."/>
        </authorList>
    </citation>
    <scope>NUCLEOTIDE SEQUENCE [LARGE SCALE GENOMIC DNA]</scope>
    <source>
        <strain evidence="1 2">DSM 21303</strain>
    </source>
</reference>
<proteinExistence type="predicted"/>
<name>A0A9X0WJ77_9GAMM</name>
<dbReference type="EMBL" id="NRSD01000013">
    <property type="protein sequence ID" value="MBK1645490.1"/>
    <property type="molecule type" value="Genomic_DNA"/>
</dbReference>
<evidence type="ECO:0000313" key="1">
    <source>
        <dbReference type="EMBL" id="MBK1645490.1"/>
    </source>
</evidence>
<evidence type="ECO:0000313" key="2">
    <source>
        <dbReference type="Proteomes" id="UP001138802"/>
    </source>
</evidence>
<keyword evidence="2" id="KW-1185">Reference proteome</keyword>
<protein>
    <recommendedName>
        <fullName evidence="3">DUF481 domain-containing protein</fullName>
    </recommendedName>
</protein>